<gene>
    <name evidence="2" type="ORF">LCGC14_2592060</name>
</gene>
<organism evidence="2">
    <name type="scientific">marine sediment metagenome</name>
    <dbReference type="NCBI Taxonomy" id="412755"/>
    <lineage>
        <taxon>unclassified sequences</taxon>
        <taxon>metagenomes</taxon>
        <taxon>ecological metagenomes</taxon>
    </lineage>
</organism>
<protein>
    <submittedName>
        <fullName evidence="2">Uncharacterized protein</fullName>
    </submittedName>
</protein>
<proteinExistence type="predicted"/>
<evidence type="ECO:0000256" key="1">
    <source>
        <dbReference type="SAM" id="MobiDB-lite"/>
    </source>
</evidence>
<reference evidence="2" key="1">
    <citation type="journal article" date="2015" name="Nature">
        <title>Complex archaea that bridge the gap between prokaryotes and eukaryotes.</title>
        <authorList>
            <person name="Spang A."/>
            <person name="Saw J.H."/>
            <person name="Jorgensen S.L."/>
            <person name="Zaremba-Niedzwiedzka K."/>
            <person name="Martijn J."/>
            <person name="Lind A.E."/>
            <person name="van Eijk R."/>
            <person name="Schleper C."/>
            <person name="Guy L."/>
            <person name="Ettema T.J."/>
        </authorList>
    </citation>
    <scope>NUCLEOTIDE SEQUENCE</scope>
</reference>
<sequence length="215" mass="22321">MQAVRVMGGNPFHILDLKLSATVVIGQPVLAGTGATPDGEVTDPASTTDYTDMAGLVLAASSFNPHGGGGGTLTYSTTQSDTEGLVRVVVNPNLIISAKLSGGATDGTALTTYTAAAAVSAGTSYVDADASTSMLEGTTWAITPNNNIGQSRRVTTHATGRHRHRSSSVQQRSQRKRCVPSGPVSTDDLSRNDNDNSVYRSSCGHCCFRDRSSLS</sequence>
<comment type="caution">
    <text evidence="2">The sequence shown here is derived from an EMBL/GenBank/DDBJ whole genome shotgun (WGS) entry which is preliminary data.</text>
</comment>
<feature type="region of interest" description="Disordered" evidence="1">
    <location>
        <begin position="155"/>
        <end position="194"/>
    </location>
</feature>
<evidence type="ECO:0000313" key="2">
    <source>
        <dbReference type="EMBL" id="KKL06836.1"/>
    </source>
</evidence>
<name>A0A0F9CMG0_9ZZZZ</name>
<accession>A0A0F9CMG0</accession>
<dbReference type="AlphaFoldDB" id="A0A0F9CMG0"/>
<dbReference type="EMBL" id="LAZR01043537">
    <property type="protein sequence ID" value="KKL06836.1"/>
    <property type="molecule type" value="Genomic_DNA"/>
</dbReference>